<dbReference type="EMBL" id="JH767133">
    <property type="protein sequence ID" value="EQC41936.1"/>
    <property type="molecule type" value="Genomic_DNA"/>
</dbReference>
<evidence type="ECO:0000256" key="6">
    <source>
        <dbReference type="SAM" id="SignalP"/>
    </source>
</evidence>
<dbReference type="PANTHER" id="PTHR12483:SF27">
    <property type="entry name" value="COPPER TRANSPORT PROTEIN CTR1"/>
    <property type="match status" value="1"/>
</dbReference>
<dbReference type="GO" id="GO:0005375">
    <property type="term" value="F:copper ion transmembrane transporter activity"/>
    <property type="evidence" value="ECO:0007669"/>
    <property type="project" value="UniProtKB-UniRule"/>
</dbReference>
<feature type="transmembrane region" description="Helical" evidence="5">
    <location>
        <begin position="252"/>
        <end position="275"/>
    </location>
</feature>
<dbReference type="RefSeq" id="XP_008604504.1">
    <property type="nucleotide sequence ID" value="XM_008606282.1"/>
</dbReference>
<dbReference type="AlphaFoldDB" id="T0R675"/>
<feature type="chain" id="PRO_5007727428" description="Copper transport protein" evidence="6">
    <location>
        <begin position="22"/>
        <end position="316"/>
    </location>
</feature>
<evidence type="ECO:0000256" key="4">
    <source>
        <dbReference type="ARBA" id="ARBA00023136"/>
    </source>
</evidence>
<keyword evidence="5" id="KW-0186">Copper</keyword>
<organism evidence="7 8">
    <name type="scientific">Saprolegnia diclina (strain VS20)</name>
    <dbReference type="NCBI Taxonomy" id="1156394"/>
    <lineage>
        <taxon>Eukaryota</taxon>
        <taxon>Sar</taxon>
        <taxon>Stramenopiles</taxon>
        <taxon>Oomycota</taxon>
        <taxon>Saprolegniomycetes</taxon>
        <taxon>Saprolegniales</taxon>
        <taxon>Saprolegniaceae</taxon>
        <taxon>Saprolegnia</taxon>
    </lineage>
</organism>
<dbReference type="Proteomes" id="UP000030762">
    <property type="component" value="Unassembled WGS sequence"/>
</dbReference>
<reference evidence="7 8" key="1">
    <citation type="submission" date="2012-04" db="EMBL/GenBank/DDBJ databases">
        <title>The Genome Sequence of Saprolegnia declina VS20.</title>
        <authorList>
            <consortium name="The Broad Institute Genome Sequencing Platform"/>
            <person name="Russ C."/>
            <person name="Nusbaum C."/>
            <person name="Tyler B."/>
            <person name="van West P."/>
            <person name="Dieguez-Uribeondo J."/>
            <person name="de Bruijn I."/>
            <person name="Tripathy S."/>
            <person name="Jiang R."/>
            <person name="Young S.K."/>
            <person name="Zeng Q."/>
            <person name="Gargeya S."/>
            <person name="Fitzgerald M."/>
            <person name="Haas B."/>
            <person name="Abouelleil A."/>
            <person name="Alvarado L."/>
            <person name="Arachchi H.M."/>
            <person name="Berlin A."/>
            <person name="Chapman S.B."/>
            <person name="Goldberg J."/>
            <person name="Griggs A."/>
            <person name="Gujja S."/>
            <person name="Hansen M."/>
            <person name="Howarth C."/>
            <person name="Imamovic A."/>
            <person name="Larimer J."/>
            <person name="McCowen C."/>
            <person name="Montmayeur A."/>
            <person name="Murphy C."/>
            <person name="Neiman D."/>
            <person name="Pearson M."/>
            <person name="Priest M."/>
            <person name="Roberts A."/>
            <person name="Saif S."/>
            <person name="Shea T."/>
            <person name="Sisk P."/>
            <person name="Sykes S."/>
            <person name="Wortman J."/>
            <person name="Nusbaum C."/>
            <person name="Birren B."/>
        </authorList>
    </citation>
    <scope>NUCLEOTIDE SEQUENCE [LARGE SCALE GENOMIC DNA]</scope>
    <source>
        <strain evidence="7 8">VS20</strain>
    </source>
</reference>
<protein>
    <recommendedName>
        <fullName evidence="5">Copper transport protein</fullName>
    </recommendedName>
</protein>
<dbReference type="OMA" id="SAGCARM"/>
<name>T0R675_SAPDV</name>
<evidence type="ECO:0000256" key="5">
    <source>
        <dbReference type="RuleBase" id="RU367022"/>
    </source>
</evidence>
<evidence type="ECO:0000256" key="2">
    <source>
        <dbReference type="ARBA" id="ARBA00022692"/>
    </source>
</evidence>
<evidence type="ECO:0000313" key="7">
    <source>
        <dbReference type="EMBL" id="EQC41935.1"/>
    </source>
</evidence>
<evidence type="ECO:0000313" key="8">
    <source>
        <dbReference type="Proteomes" id="UP000030762"/>
    </source>
</evidence>
<dbReference type="PANTHER" id="PTHR12483">
    <property type="entry name" value="SOLUTE CARRIER FAMILY 31 COPPER TRANSPORTERS"/>
    <property type="match status" value="1"/>
</dbReference>
<dbReference type="VEuPathDB" id="FungiDB:SDRG_00788"/>
<evidence type="ECO:0000256" key="1">
    <source>
        <dbReference type="ARBA" id="ARBA00004141"/>
    </source>
</evidence>
<feature type="signal peptide" evidence="6">
    <location>
        <begin position="1"/>
        <end position="21"/>
    </location>
</feature>
<comment type="similarity">
    <text evidence="5">Belongs to the copper transporter (Ctr) (TC 1.A.56) family. SLC31A subfamily.</text>
</comment>
<keyword evidence="8" id="KW-1185">Reference proteome</keyword>
<evidence type="ECO:0000256" key="3">
    <source>
        <dbReference type="ARBA" id="ARBA00022989"/>
    </source>
</evidence>
<gene>
    <name evidence="7" type="ORF">SDRG_00788</name>
</gene>
<feature type="transmembrane region" description="Helical" evidence="5">
    <location>
        <begin position="281"/>
        <end position="298"/>
    </location>
</feature>
<dbReference type="EMBL" id="JH767133">
    <property type="protein sequence ID" value="EQC41935.1"/>
    <property type="molecule type" value="Genomic_DNA"/>
</dbReference>
<keyword evidence="5" id="KW-0187">Copper transport</keyword>
<keyword evidence="6" id="KW-0732">Signal</keyword>
<keyword evidence="2 5" id="KW-0812">Transmembrane</keyword>
<feature type="transmembrane region" description="Helical" evidence="5">
    <location>
        <begin position="178"/>
        <end position="196"/>
    </location>
</feature>
<keyword evidence="5" id="KW-0813">Transport</keyword>
<sequence>MQRTTSAVFLLLALLALSAFAQQDVDNTFCPICNMVVVPSIAQAIQGDQAIYACDMAGHFHQLTSSPKTFLRGTVAVPQLPAPYVKAKMGCPVCGHPDLTHAVPWGPHGNQKIFACSEDHAKMILDSPATYFVAAPHNDTSGFCHGATGMYDGFQSAIDGFCPRIFFESWVLNSGAKYAIGFCGVVLLGIAVEALVEAQTLLRQRWTRRYAVAVWSEPSLDDSLLDDSNEALSKELLTCDERPRVVARRLPMWCKVCLAGVYMCTMTGAYLLMLVVMTYETGLFIAAVLGLGLGFFFFKDVDGLLMEGNPDPCCST</sequence>
<dbReference type="InterPro" id="IPR007274">
    <property type="entry name" value="Cop_transporter"/>
</dbReference>
<proteinExistence type="inferred from homology"/>
<dbReference type="GO" id="GO:0005886">
    <property type="term" value="C:plasma membrane"/>
    <property type="evidence" value="ECO:0007669"/>
    <property type="project" value="TreeGrafter"/>
</dbReference>
<comment type="subcellular location">
    <subcellularLocation>
        <location evidence="1 5">Membrane</location>
        <topology evidence="1 5">Multi-pass membrane protein</topology>
    </subcellularLocation>
</comment>
<dbReference type="InParanoid" id="T0R675"/>
<keyword evidence="5" id="KW-0406">Ion transport</keyword>
<keyword evidence="4 5" id="KW-0472">Membrane</keyword>
<dbReference type="RefSeq" id="XP_008604505.1">
    <property type="nucleotide sequence ID" value="XM_008606283.1"/>
</dbReference>
<dbReference type="GeneID" id="19941515"/>
<keyword evidence="3 5" id="KW-1133">Transmembrane helix</keyword>
<dbReference type="eggNOG" id="ENOG502R805">
    <property type="taxonomic scope" value="Eukaryota"/>
</dbReference>
<dbReference type="Pfam" id="PF04145">
    <property type="entry name" value="Ctr"/>
    <property type="match status" value="1"/>
</dbReference>
<dbReference type="OrthoDB" id="73901at2759"/>
<accession>T0R675</accession>